<feature type="domain" description="Gamma tubulin complex component protein N-terminal" evidence="8">
    <location>
        <begin position="6"/>
        <end position="304"/>
    </location>
</feature>
<dbReference type="GO" id="GO:0043015">
    <property type="term" value="F:gamma-tubulin binding"/>
    <property type="evidence" value="ECO:0007669"/>
    <property type="project" value="InterPro"/>
</dbReference>
<dbReference type="InterPro" id="IPR040457">
    <property type="entry name" value="GCP_C"/>
</dbReference>
<dbReference type="InterPro" id="IPR042241">
    <property type="entry name" value="GCP_C_sf"/>
</dbReference>
<dbReference type="GO" id="GO:0051011">
    <property type="term" value="F:microtubule minus-end binding"/>
    <property type="evidence" value="ECO:0007669"/>
    <property type="project" value="TreeGrafter"/>
</dbReference>
<dbReference type="GO" id="GO:0051225">
    <property type="term" value="P:spindle assembly"/>
    <property type="evidence" value="ECO:0007669"/>
    <property type="project" value="TreeGrafter"/>
</dbReference>
<evidence type="ECO:0000313" key="10">
    <source>
        <dbReference type="WBParaSite" id="PSAMB.scaffold4387size14805.g24220.t1"/>
    </source>
</evidence>
<evidence type="ECO:0000259" key="7">
    <source>
        <dbReference type="Pfam" id="PF04130"/>
    </source>
</evidence>
<dbReference type="GO" id="GO:0005874">
    <property type="term" value="C:microtubule"/>
    <property type="evidence" value="ECO:0007669"/>
    <property type="project" value="UniProtKB-KW"/>
</dbReference>
<dbReference type="GO" id="GO:0000922">
    <property type="term" value="C:spindle pole"/>
    <property type="evidence" value="ECO:0007669"/>
    <property type="project" value="InterPro"/>
</dbReference>
<sequence length="598" mass="67352">MAANLELVLALEGFDNDLFTVDGKVGDDLAARLNGADVELMNRLGTTVVAVRRLKAFVNAHGLQSLIADGIKNAKSTKGRYLAAMAEGIADALYGFEEGLMKLGESLDIDPGLHLTYVYAEVTAMSKWWLDSLCSLLDQVEQSEPRGTELISLIHSKWSHSVAPSAREALSVVLSRCHRVFCQDLLAWTMRGEIISEELCIQQVGDDGATCDPWSVCCIREELVPNYLDEQSQQHLLFIGHAAKLLSARADLMTGYELKLERSRKWSPIFDGVFSRPEFDAEDLKLVIADCYHEAGTQVWTQLFPSGSEPLVNELRRLADFYFLCRTPLWAAFARSACDLLDQAPSIATRDELRKAFASSMQAFDLVDSDVIISLDESGKEKKTCWDAIHLTVKPVNGALALLLLSKTLYEACERVFRTALRVCCVQIRLDRLYLDPLRRFSAHSKHPSVRRLLLIRWEMMRFVRSVQFFLHFDSITPLFNQMISEIRRCREFEQAKASIDGFAHAVFGQCGLNAVMVQQVISELLRVCLLYCRAVERTDLSLEETLAAVDKLGEQFDNKSRLLFKALSELKHSDSSRRLDPLLQRLDFTGRFSAAFS</sequence>
<dbReference type="InterPro" id="IPR007259">
    <property type="entry name" value="GCP"/>
</dbReference>
<name>A0A914WNH6_9BILA</name>
<dbReference type="Proteomes" id="UP000887566">
    <property type="component" value="Unplaced"/>
</dbReference>
<dbReference type="GO" id="GO:0051321">
    <property type="term" value="P:meiotic cell cycle"/>
    <property type="evidence" value="ECO:0007669"/>
    <property type="project" value="TreeGrafter"/>
</dbReference>
<organism evidence="9 10">
    <name type="scientific">Plectus sambesii</name>
    <dbReference type="NCBI Taxonomy" id="2011161"/>
    <lineage>
        <taxon>Eukaryota</taxon>
        <taxon>Metazoa</taxon>
        <taxon>Ecdysozoa</taxon>
        <taxon>Nematoda</taxon>
        <taxon>Chromadorea</taxon>
        <taxon>Plectida</taxon>
        <taxon>Plectina</taxon>
        <taxon>Plectoidea</taxon>
        <taxon>Plectidae</taxon>
        <taxon>Plectus</taxon>
    </lineage>
</organism>
<comment type="subcellular location">
    <subcellularLocation>
        <location evidence="1 6">Cytoplasm</location>
        <location evidence="1 6">Cytoskeleton</location>
        <location evidence="1 6">Microtubule organizing center</location>
    </subcellularLocation>
</comment>
<evidence type="ECO:0000313" key="9">
    <source>
        <dbReference type="Proteomes" id="UP000887566"/>
    </source>
</evidence>
<evidence type="ECO:0000256" key="4">
    <source>
        <dbReference type="ARBA" id="ARBA00022701"/>
    </source>
</evidence>
<dbReference type="GO" id="GO:0000278">
    <property type="term" value="P:mitotic cell cycle"/>
    <property type="evidence" value="ECO:0007669"/>
    <property type="project" value="TreeGrafter"/>
</dbReference>
<evidence type="ECO:0000259" key="8">
    <source>
        <dbReference type="Pfam" id="PF17681"/>
    </source>
</evidence>
<keyword evidence="9" id="KW-1185">Reference proteome</keyword>
<dbReference type="Pfam" id="PF04130">
    <property type="entry name" value="GCP_C_terminal"/>
    <property type="match status" value="1"/>
</dbReference>
<dbReference type="Pfam" id="PF17681">
    <property type="entry name" value="GCP_N_terminal"/>
    <property type="match status" value="1"/>
</dbReference>
<dbReference type="PANTHER" id="PTHR19302:SF27">
    <property type="entry name" value="GAMMA-TUBULIN COMPLEX COMPONENT 4"/>
    <property type="match status" value="1"/>
</dbReference>
<feature type="domain" description="Gamma tubulin complex component C-terminal" evidence="7">
    <location>
        <begin position="311"/>
        <end position="591"/>
    </location>
</feature>
<evidence type="ECO:0000256" key="3">
    <source>
        <dbReference type="ARBA" id="ARBA00022490"/>
    </source>
</evidence>
<dbReference type="InterPro" id="IPR041470">
    <property type="entry name" value="GCP_N"/>
</dbReference>
<dbReference type="GO" id="GO:0007020">
    <property type="term" value="P:microtubule nucleation"/>
    <property type="evidence" value="ECO:0007669"/>
    <property type="project" value="InterPro"/>
</dbReference>
<accession>A0A914WNH6</accession>
<comment type="similarity">
    <text evidence="2 6">Belongs to the TUBGCP family.</text>
</comment>
<dbReference type="WBParaSite" id="PSAMB.scaffold4387size14805.g24220.t1">
    <property type="protein sequence ID" value="PSAMB.scaffold4387size14805.g24220.t1"/>
    <property type="gene ID" value="PSAMB.scaffold4387size14805.g24220"/>
</dbReference>
<evidence type="ECO:0000256" key="2">
    <source>
        <dbReference type="ARBA" id="ARBA00010337"/>
    </source>
</evidence>
<evidence type="ECO:0000256" key="1">
    <source>
        <dbReference type="ARBA" id="ARBA00004267"/>
    </source>
</evidence>
<dbReference type="GO" id="GO:0031122">
    <property type="term" value="P:cytoplasmic microtubule organization"/>
    <property type="evidence" value="ECO:0007669"/>
    <property type="project" value="TreeGrafter"/>
</dbReference>
<protein>
    <recommendedName>
        <fullName evidence="6">Gamma-tubulin complex component</fullName>
    </recommendedName>
</protein>
<dbReference type="PANTHER" id="PTHR19302">
    <property type="entry name" value="GAMMA TUBULIN COMPLEX PROTEIN"/>
    <property type="match status" value="1"/>
</dbReference>
<reference evidence="10" key="1">
    <citation type="submission" date="2022-11" db="UniProtKB">
        <authorList>
            <consortium name="WormBaseParasite"/>
        </authorList>
    </citation>
    <scope>IDENTIFICATION</scope>
</reference>
<keyword evidence="3 6" id="KW-0963">Cytoplasm</keyword>
<proteinExistence type="inferred from homology"/>
<evidence type="ECO:0000256" key="6">
    <source>
        <dbReference type="RuleBase" id="RU363050"/>
    </source>
</evidence>
<dbReference type="Gene3D" id="1.20.120.1900">
    <property type="entry name" value="Gamma-tubulin complex, C-terminal domain"/>
    <property type="match status" value="1"/>
</dbReference>
<evidence type="ECO:0000256" key="5">
    <source>
        <dbReference type="ARBA" id="ARBA00023212"/>
    </source>
</evidence>
<dbReference type="AlphaFoldDB" id="A0A914WNH6"/>
<dbReference type="GO" id="GO:0000930">
    <property type="term" value="C:gamma-tubulin complex"/>
    <property type="evidence" value="ECO:0007669"/>
    <property type="project" value="TreeGrafter"/>
</dbReference>
<keyword evidence="4 6" id="KW-0493">Microtubule</keyword>
<keyword evidence="5 6" id="KW-0206">Cytoskeleton</keyword>